<comment type="caution">
    <text evidence="1">The sequence shown here is derived from an EMBL/GenBank/DDBJ whole genome shotgun (WGS) entry which is preliminary data.</text>
</comment>
<proteinExistence type="predicted"/>
<name>A0ABS8SCY2_DATST</name>
<keyword evidence="2" id="KW-1185">Reference proteome</keyword>
<organism evidence="1 2">
    <name type="scientific">Datura stramonium</name>
    <name type="common">Jimsonweed</name>
    <name type="synonym">Common thornapple</name>
    <dbReference type="NCBI Taxonomy" id="4076"/>
    <lineage>
        <taxon>Eukaryota</taxon>
        <taxon>Viridiplantae</taxon>
        <taxon>Streptophyta</taxon>
        <taxon>Embryophyta</taxon>
        <taxon>Tracheophyta</taxon>
        <taxon>Spermatophyta</taxon>
        <taxon>Magnoliopsida</taxon>
        <taxon>eudicotyledons</taxon>
        <taxon>Gunneridae</taxon>
        <taxon>Pentapetalae</taxon>
        <taxon>asterids</taxon>
        <taxon>lamiids</taxon>
        <taxon>Solanales</taxon>
        <taxon>Solanaceae</taxon>
        <taxon>Solanoideae</taxon>
        <taxon>Datureae</taxon>
        <taxon>Datura</taxon>
    </lineage>
</organism>
<accession>A0ABS8SCY2</accession>
<sequence>MIDNNVVQNIPSLSEKYVEKALPGDVLCYDISELLKSLAGNPSIRATDLRDRCSGGIPVAVRTWQR</sequence>
<reference evidence="1 2" key="1">
    <citation type="journal article" date="2021" name="BMC Genomics">
        <title>Datura genome reveals duplications of psychoactive alkaloid biosynthetic genes and high mutation rate following tissue culture.</title>
        <authorList>
            <person name="Rajewski A."/>
            <person name="Carter-House D."/>
            <person name="Stajich J."/>
            <person name="Litt A."/>
        </authorList>
    </citation>
    <scope>NUCLEOTIDE SEQUENCE [LARGE SCALE GENOMIC DNA]</scope>
    <source>
        <strain evidence="1">AR-01</strain>
    </source>
</reference>
<gene>
    <name evidence="1" type="ORF">HAX54_032731</name>
</gene>
<dbReference type="Proteomes" id="UP000823775">
    <property type="component" value="Unassembled WGS sequence"/>
</dbReference>
<protein>
    <submittedName>
        <fullName evidence="1">Uncharacterized protein</fullName>
    </submittedName>
</protein>
<evidence type="ECO:0000313" key="2">
    <source>
        <dbReference type="Proteomes" id="UP000823775"/>
    </source>
</evidence>
<dbReference type="EMBL" id="JACEIK010000417">
    <property type="protein sequence ID" value="MCD7456675.1"/>
    <property type="molecule type" value="Genomic_DNA"/>
</dbReference>
<feature type="non-terminal residue" evidence="1">
    <location>
        <position position="66"/>
    </location>
</feature>
<evidence type="ECO:0000313" key="1">
    <source>
        <dbReference type="EMBL" id="MCD7456675.1"/>
    </source>
</evidence>